<feature type="chain" id="PRO_5013042424" evidence="1">
    <location>
        <begin position="23"/>
        <end position="227"/>
    </location>
</feature>
<proteinExistence type="predicted"/>
<dbReference type="NCBIfam" id="TIGR02595">
    <property type="entry name" value="PEP_CTERM"/>
    <property type="match status" value="1"/>
</dbReference>
<dbReference type="Proteomes" id="UP000184497">
    <property type="component" value="Unassembled WGS sequence"/>
</dbReference>
<dbReference type="InterPro" id="IPR047995">
    <property type="entry name" value="Choice_anch_K"/>
</dbReference>
<keyword evidence="4" id="KW-1185">Reference proteome</keyword>
<name>A0A1M6QFV4_9GAMM</name>
<feature type="domain" description="Ice-binding protein C-terminal" evidence="2">
    <location>
        <begin position="202"/>
        <end position="225"/>
    </location>
</feature>
<dbReference type="NCBIfam" id="NF038125">
    <property type="entry name" value="PEP_CTERM_THxN"/>
    <property type="match status" value="1"/>
</dbReference>
<organism evidence="3 4">
    <name type="scientific">Marinobacter antarcticus</name>
    <dbReference type="NCBI Taxonomy" id="564117"/>
    <lineage>
        <taxon>Bacteria</taxon>
        <taxon>Pseudomonadati</taxon>
        <taxon>Pseudomonadota</taxon>
        <taxon>Gammaproteobacteria</taxon>
        <taxon>Pseudomonadales</taxon>
        <taxon>Marinobacteraceae</taxon>
        <taxon>Marinobacter</taxon>
    </lineage>
</organism>
<dbReference type="RefSeq" id="WP_217650397.1">
    <property type="nucleotide sequence ID" value="NZ_FRAQ01000001.1"/>
</dbReference>
<dbReference type="EMBL" id="FRAQ01000001">
    <property type="protein sequence ID" value="SHK19091.1"/>
    <property type="molecule type" value="Genomic_DNA"/>
</dbReference>
<keyword evidence="1" id="KW-0732">Signal</keyword>
<sequence length="227" mass="23550">MKMLAKGSFGALLLTAAMSVAAFPVNVTSIDGTFENVNSGVNGGGTSLIDWGNNSSSYEFIGASPLPTINDETPFELGTLRHTNNQNDAGSGSLTSTDLAITLGFGSEAAAGTFIFAHDETADNGTNLECGFYFFGCWYYTDLENAPVDDTITQTGASVASSSFILGGFEYSLELLGLNAVGSTPENTVRDYNLTAKLTATAVPEPGTLALLGLGLAGLGMARRRKA</sequence>
<dbReference type="STRING" id="564117.SAMN05216369_0891"/>
<feature type="signal peptide" evidence="1">
    <location>
        <begin position="1"/>
        <end position="22"/>
    </location>
</feature>
<dbReference type="Pfam" id="PF07589">
    <property type="entry name" value="PEP-CTERM"/>
    <property type="match status" value="1"/>
</dbReference>
<protein>
    <submittedName>
        <fullName evidence="3">PEP-CTERM protein-sorting domain-containing protein</fullName>
    </submittedName>
</protein>
<dbReference type="AlphaFoldDB" id="A0A1M6QFV4"/>
<evidence type="ECO:0000259" key="2">
    <source>
        <dbReference type="Pfam" id="PF07589"/>
    </source>
</evidence>
<dbReference type="InterPro" id="IPR013424">
    <property type="entry name" value="Ice-binding_C"/>
</dbReference>
<gene>
    <name evidence="3" type="ORF">SAMN05216369_0891</name>
</gene>
<accession>A0A1M6QFV4</accession>
<evidence type="ECO:0000313" key="3">
    <source>
        <dbReference type="EMBL" id="SHK19091.1"/>
    </source>
</evidence>
<evidence type="ECO:0000256" key="1">
    <source>
        <dbReference type="SAM" id="SignalP"/>
    </source>
</evidence>
<evidence type="ECO:0000313" key="4">
    <source>
        <dbReference type="Proteomes" id="UP000184497"/>
    </source>
</evidence>
<dbReference type="NCBIfam" id="NF038131">
    <property type="entry name" value="choice_anch_K"/>
    <property type="match status" value="1"/>
</dbReference>
<reference evidence="4" key="1">
    <citation type="submission" date="2016-11" db="EMBL/GenBank/DDBJ databases">
        <authorList>
            <person name="Varghese N."/>
            <person name="Submissions S."/>
        </authorList>
    </citation>
    <scope>NUCLEOTIDE SEQUENCE [LARGE SCALE GENOMIC DNA]</scope>
    <source>
        <strain evidence="4">CGMCC 1.10835</strain>
    </source>
</reference>